<protein>
    <recommendedName>
        <fullName evidence="3">TF-B3 domain-containing protein</fullName>
    </recommendedName>
</protein>
<dbReference type="Proteomes" id="UP000008311">
    <property type="component" value="Unassembled WGS sequence"/>
</dbReference>
<dbReference type="InParanoid" id="B9STE5"/>
<proteinExistence type="predicted"/>
<dbReference type="AlphaFoldDB" id="B9STE5"/>
<gene>
    <name evidence="1" type="ORF">RCOM_1318690</name>
</gene>
<keyword evidence="2" id="KW-1185">Reference proteome</keyword>
<evidence type="ECO:0000313" key="2">
    <source>
        <dbReference type="Proteomes" id="UP000008311"/>
    </source>
</evidence>
<accession>B9STE5</accession>
<sequence>MEKSCPEVHKRIERIPFDIPNATIIFSKPLKKTDKEHQLIVPTSVLQRYPIEGGYERDKPFLRPPKWHEFVEAHGLSNSDGQEYGVIFFVKNDSPNQLQVRGLRKNHQQFWGRIIWEEV</sequence>
<organism evidence="1 2">
    <name type="scientific">Ricinus communis</name>
    <name type="common">Castor bean</name>
    <dbReference type="NCBI Taxonomy" id="3988"/>
    <lineage>
        <taxon>Eukaryota</taxon>
        <taxon>Viridiplantae</taxon>
        <taxon>Streptophyta</taxon>
        <taxon>Embryophyta</taxon>
        <taxon>Tracheophyta</taxon>
        <taxon>Spermatophyta</taxon>
        <taxon>Magnoliopsida</taxon>
        <taxon>eudicotyledons</taxon>
        <taxon>Gunneridae</taxon>
        <taxon>Pentapetalae</taxon>
        <taxon>rosids</taxon>
        <taxon>fabids</taxon>
        <taxon>Malpighiales</taxon>
        <taxon>Euphorbiaceae</taxon>
        <taxon>Acalyphoideae</taxon>
        <taxon>Acalypheae</taxon>
        <taxon>Ricinus</taxon>
    </lineage>
</organism>
<evidence type="ECO:0000313" key="1">
    <source>
        <dbReference type="EMBL" id="EEF33096.1"/>
    </source>
</evidence>
<reference evidence="2" key="1">
    <citation type="journal article" date="2010" name="Nat. Biotechnol.">
        <title>Draft genome sequence of the oilseed species Ricinus communis.</title>
        <authorList>
            <person name="Chan A.P."/>
            <person name="Crabtree J."/>
            <person name="Zhao Q."/>
            <person name="Lorenzi H."/>
            <person name="Orvis J."/>
            <person name="Puiu D."/>
            <person name="Melake-Berhan A."/>
            <person name="Jones K.M."/>
            <person name="Redman J."/>
            <person name="Chen G."/>
            <person name="Cahoon E.B."/>
            <person name="Gedil M."/>
            <person name="Stanke M."/>
            <person name="Haas B.J."/>
            <person name="Wortman J.R."/>
            <person name="Fraser-Liggett C.M."/>
            <person name="Ravel J."/>
            <person name="Rabinowicz P.D."/>
        </authorList>
    </citation>
    <scope>NUCLEOTIDE SEQUENCE [LARGE SCALE GENOMIC DNA]</scope>
    <source>
        <strain evidence="2">cv. Hale</strain>
    </source>
</reference>
<name>B9STE5_RICCO</name>
<dbReference type="EMBL" id="EQ974129">
    <property type="protein sequence ID" value="EEF33096.1"/>
    <property type="molecule type" value="Genomic_DNA"/>
</dbReference>
<evidence type="ECO:0008006" key="3">
    <source>
        <dbReference type="Google" id="ProtNLM"/>
    </source>
</evidence>